<sequence length="662" mass="71900">MGNNTSLPTPEFLRTAAPPSLSTVLPLSLPIALVYLGIVPSLTIDKSFVAREPVRRKRLADALGTIAFLKMAAESYLEAQGNVRASAWVFATTAIALPLRKLTIGMPRPSPSFALFWFYMGAAQAFLLHKLRPLGSAPPNGITKALGNFFVAGCVAMGGVEVWMWLYGRTDPSTLARRPVWGASQAPTQARHHRRRRSVMTATLATGAFPKDSGIPMPTTQHILWFEVLPPLPAVRQVLADHFAPNRRFHSVPYVTKEGEVEWESEGGFSLDYHIHTLTLPSESSILAYVSSLFPASSFGRGKPLWNVSLLRNEGEGKSAIVVNVALVVGDVSSFLEVVVGGFTDAHGLPLSPSHLRTVLRPPLPPTSLSALSHLPAYTSAHLRVLRKQLSPPDHPTLIKTAHDPYIYSAQRQIVLGPAVEFDTVKEIRKGLEGKLGGKVTVSEVLTAAVSGAVRRYLLARGDEVLKREGKNVRTRALLPFAYREGRPAPPTTPGAPAPTDLDGYSNRWSFLSINLPVGEPDPLERVRKCRTELDLKRVLPEAAAQANVQRWTMGVVPEEIAGKTNLEGFTRHTLVLANVPFHHPSFPPGPLFFAGEPVISMQPVISSALPTATLFTYAGMLCANFVVDPEEWKDPESVGGFWVEELGELASVVGVSVGEEA</sequence>
<dbReference type="OrthoDB" id="619536at2759"/>
<keyword evidence="1" id="KW-0472">Membrane</keyword>
<organism evidence="3 4">
    <name type="scientific">Gonapodya prolifera (strain JEL478)</name>
    <name type="common">Monoblepharis prolifera</name>
    <dbReference type="NCBI Taxonomy" id="1344416"/>
    <lineage>
        <taxon>Eukaryota</taxon>
        <taxon>Fungi</taxon>
        <taxon>Fungi incertae sedis</taxon>
        <taxon>Chytridiomycota</taxon>
        <taxon>Chytridiomycota incertae sedis</taxon>
        <taxon>Monoblepharidomycetes</taxon>
        <taxon>Monoblepharidales</taxon>
        <taxon>Gonapodyaceae</taxon>
        <taxon>Gonapodya</taxon>
    </lineage>
</organism>
<accession>A0A139A450</accession>
<dbReference type="EMBL" id="KQ965800">
    <property type="protein sequence ID" value="KXS11570.1"/>
    <property type="molecule type" value="Genomic_DNA"/>
</dbReference>
<name>A0A139A450_GONPJ</name>
<feature type="transmembrane region" description="Helical" evidence="1">
    <location>
        <begin position="149"/>
        <end position="168"/>
    </location>
</feature>
<keyword evidence="1" id="KW-0812">Transmembrane</keyword>
<protein>
    <recommendedName>
        <fullName evidence="2">O-acyltransferase WSD1 C-terminal domain-containing protein</fullName>
    </recommendedName>
</protein>
<dbReference type="InterPro" id="IPR009721">
    <property type="entry name" value="O-acyltransferase_WSD1_C"/>
</dbReference>
<dbReference type="GO" id="GO:0008374">
    <property type="term" value="F:O-acyltransferase activity"/>
    <property type="evidence" value="ECO:0007669"/>
    <property type="project" value="InterPro"/>
</dbReference>
<dbReference type="GO" id="GO:0005886">
    <property type="term" value="C:plasma membrane"/>
    <property type="evidence" value="ECO:0007669"/>
    <property type="project" value="TreeGrafter"/>
</dbReference>
<keyword evidence="4" id="KW-1185">Reference proteome</keyword>
<evidence type="ECO:0000259" key="2">
    <source>
        <dbReference type="Pfam" id="PF06974"/>
    </source>
</evidence>
<dbReference type="Pfam" id="PF06974">
    <property type="entry name" value="WS_DGAT_C"/>
    <property type="match status" value="1"/>
</dbReference>
<evidence type="ECO:0000313" key="4">
    <source>
        <dbReference type="Proteomes" id="UP000070544"/>
    </source>
</evidence>
<dbReference type="OMA" id="FNCYIIS"/>
<reference evidence="3 4" key="1">
    <citation type="journal article" date="2015" name="Genome Biol. Evol.">
        <title>Phylogenomic analyses indicate that early fungi evolved digesting cell walls of algal ancestors of land plants.</title>
        <authorList>
            <person name="Chang Y."/>
            <person name="Wang S."/>
            <person name="Sekimoto S."/>
            <person name="Aerts A.L."/>
            <person name="Choi C."/>
            <person name="Clum A."/>
            <person name="LaButti K.M."/>
            <person name="Lindquist E.A."/>
            <person name="Yee Ngan C."/>
            <person name="Ohm R.A."/>
            <person name="Salamov A.A."/>
            <person name="Grigoriev I.V."/>
            <person name="Spatafora J.W."/>
            <person name="Berbee M.L."/>
        </authorList>
    </citation>
    <scope>NUCLEOTIDE SEQUENCE [LARGE SCALE GENOMIC DNA]</scope>
    <source>
        <strain evidence="3 4">JEL478</strain>
    </source>
</reference>
<feature type="domain" description="O-acyltransferase WSD1 C-terminal" evidence="2">
    <location>
        <begin position="507"/>
        <end position="650"/>
    </location>
</feature>
<dbReference type="InterPro" id="IPR045034">
    <property type="entry name" value="O-acyltransferase_WSD1-like"/>
</dbReference>
<dbReference type="PANTHER" id="PTHR31650:SF1">
    <property type="entry name" value="WAX ESTER SYNTHASE_DIACYLGLYCEROL ACYLTRANSFERASE 4-RELATED"/>
    <property type="match status" value="1"/>
</dbReference>
<gene>
    <name evidence="3" type="ORF">M427DRAFT_35688</name>
</gene>
<dbReference type="AlphaFoldDB" id="A0A139A450"/>
<keyword evidence="1" id="KW-1133">Transmembrane helix</keyword>
<dbReference type="GO" id="GO:0019432">
    <property type="term" value="P:triglyceride biosynthetic process"/>
    <property type="evidence" value="ECO:0007669"/>
    <property type="project" value="TreeGrafter"/>
</dbReference>
<evidence type="ECO:0000313" key="3">
    <source>
        <dbReference type="EMBL" id="KXS11570.1"/>
    </source>
</evidence>
<dbReference type="STRING" id="1344416.A0A139A450"/>
<proteinExistence type="predicted"/>
<feature type="transmembrane region" description="Helical" evidence="1">
    <location>
        <begin position="20"/>
        <end position="38"/>
    </location>
</feature>
<dbReference type="Proteomes" id="UP000070544">
    <property type="component" value="Unassembled WGS sequence"/>
</dbReference>
<dbReference type="PANTHER" id="PTHR31650">
    <property type="entry name" value="O-ACYLTRANSFERASE (WSD1-LIKE) FAMILY PROTEIN"/>
    <property type="match status" value="1"/>
</dbReference>
<evidence type="ECO:0000256" key="1">
    <source>
        <dbReference type="SAM" id="Phobius"/>
    </source>
</evidence>